<dbReference type="Proteomes" id="UP001149165">
    <property type="component" value="Unassembled WGS sequence"/>
</dbReference>
<dbReference type="InterPro" id="IPR050738">
    <property type="entry name" value="Sulfatase"/>
</dbReference>
<evidence type="ECO:0000256" key="3">
    <source>
        <dbReference type="SAM" id="MobiDB-lite"/>
    </source>
</evidence>
<dbReference type="SUPFAM" id="SSF53649">
    <property type="entry name" value="Alkaline phosphatase-like"/>
    <property type="match status" value="1"/>
</dbReference>
<dbReference type="Gene3D" id="3.40.720.10">
    <property type="entry name" value="Alkaline Phosphatase, subunit A"/>
    <property type="match status" value="1"/>
</dbReference>
<protein>
    <recommendedName>
        <fullName evidence="4">Sulfatase N-terminal domain-containing protein</fullName>
    </recommendedName>
</protein>
<dbReference type="GO" id="GO:0004065">
    <property type="term" value="F:arylsulfatase activity"/>
    <property type="evidence" value="ECO:0007669"/>
    <property type="project" value="TreeGrafter"/>
</dbReference>
<dbReference type="Pfam" id="PF00884">
    <property type="entry name" value="Sulfatase"/>
    <property type="match status" value="1"/>
</dbReference>
<sequence length="511" mass="57460">MADHKNILQFIADDLGLFLHCYGEKNIKTPNIDKLASLGTKFTNAFASTASCSGSRSTIYSGLHTHENGQYGLAHGWNHFQTHDHIETLPMIFNSMGYQTGIIGKVHVGPKSAYPWEIMEESHTRDVGFNAQRAGAFFERAKETDRPFHLTVGFRDPHRDDSRGGFGNEDEELIEAGIQVPEYGSQDVAVPFYLSDVPEVRVELVEYYKAITRMDHGVGLILGALEKHGLTDNTLVIFVSDNGAPFLNSKTTLYDAGVRLPLIMKCPGVTGGVVNPNMVSFLDILPTCMDWAGVNESSGQTITTSNTGKSPKRLGKSFLPIIDSVDLIPEETRDQHVFGSHTFHEIQNYWPTRFLRTTRFKYHRNIAWKLDFPFGTDLYGSLSWEGIRNMDGPVIIGNRPLEKYLYRGPEELFDMDNDPEELHNLVSDKNFENILLDCREKVERWQYLTNDPWLLKDGVSVMTSMGHQKMGMKLRDRSEFEASDPGNINGPHWASPRGLSNGDVEGQYFAG</sequence>
<gene>
    <name evidence="5" type="ORF">N7456_008098</name>
</gene>
<proteinExistence type="inferred from homology"/>
<keyword evidence="6" id="KW-1185">Reference proteome</keyword>
<dbReference type="OrthoDB" id="103349at2759"/>
<accession>A0A9W9FBZ8</accession>
<dbReference type="AlphaFoldDB" id="A0A9W9FBZ8"/>
<evidence type="ECO:0000256" key="1">
    <source>
        <dbReference type="ARBA" id="ARBA00008779"/>
    </source>
</evidence>
<comment type="similarity">
    <text evidence="1">Belongs to the sulfatase family.</text>
</comment>
<feature type="domain" description="Sulfatase N-terminal" evidence="4">
    <location>
        <begin position="5"/>
        <end position="294"/>
    </location>
</feature>
<dbReference type="EMBL" id="JAPQKH010000005">
    <property type="protein sequence ID" value="KAJ5097377.1"/>
    <property type="molecule type" value="Genomic_DNA"/>
</dbReference>
<dbReference type="PANTHER" id="PTHR42693:SF53">
    <property type="entry name" value="ENDO-4-O-SULFATASE"/>
    <property type="match status" value="1"/>
</dbReference>
<reference evidence="5" key="1">
    <citation type="submission" date="2022-11" db="EMBL/GenBank/DDBJ databases">
        <authorList>
            <person name="Petersen C."/>
        </authorList>
    </citation>
    <scope>NUCLEOTIDE SEQUENCE</scope>
    <source>
        <strain evidence="5">IBT 30069</strain>
    </source>
</reference>
<evidence type="ECO:0000313" key="6">
    <source>
        <dbReference type="Proteomes" id="UP001149165"/>
    </source>
</evidence>
<reference evidence="5" key="2">
    <citation type="journal article" date="2023" name="IMA Fungus">
        <title>Comparative genomic study of the Penicillium genus elucidates a diverse pangenome and 15 lateral gene transfer events.</title>
        <authorList>
            <person name="Petersen C."/>
            <person name="Sorensen T."/>
            <person name="Nielsen M.R."/>
            <person name="Sondergaard T.E."/>
            <person name="Sorensen J.L."/>
            <person name="Fitzpatrick D.A."/>
            <person name="Frisvad J.C."/>
            <person name="Nielsen K.L."/>
        </authorList>
    </citation>
    <scope>NUCLEOTIDE SEQUENCE</scope>
    <source>
        <strain evidence="5">IBT 30069</strain>
    </source>
</reference>
<dbReference type="PANTHER" id="PTHR42693">
    <property type="entry name" value="ARYLSULFATASE FAMILY MEMBER"/>
    <property type="match status" value="1"/>
</dbReference>
<evidence type="ECO:0000259" key="4">
    <source>
        <dbReference type="Pfam" id="PF00884"/>
    </source>
</evidence>
<name>A0A9W9FBZ8_9EURO</name>
<evidence type="ECO:0000313" key="5">
    <source>
        <dbReference type="EMBL" id="KAJ5097377.1"/>
    </source>
</evidence>
<organism evidence="5 6">
    <name type="scientific">Penicillium angulare</name>
    <dbReference type="NCBI Taxonomy" id="116970"/>
    <lineage>
        <taxon>Eukaryota</taxon>
        <taxon>Fungi</taxon>
        <taxon>Dikarya</taxon>
        <taxon>Ascomycota</taxon>
        <taxon>Pezizomycotina</taxon>
        <taxon>Eurotiomycetes</taxon>
        <taxon>Eurotiomycetidae</taxon>
        <taxon>Eurotiales</taxon>
        <taxon>Aspergillaceae</taxon>
        <taxon>Penicillium</taxon>
    </lineage>
</organism>
<comment type="caution">
    <text evidence="5">The sequence shown here is derived from an EMBL/GenBank/DDBJ whole genome shotgun (WGS) entry which is preliminary data.</text>
</comment>
<dbReference type="InterPro" id="IPR000917">
    <property type="entry name" value="Sulfatase_N"/>
</dbReference>
<dbReference type="CDD" id="cd16027">
    <property type="entry name" value="SGSH"/>
    <property type="match status" value="1"/>
</dbReference>
<dbReference type="InterPro" id="IPR017850">
    <property type="entry name" value="Alkaline_phosphatase_core_sf"/>
</dbReference>
<feature type="region of interest" description="Disordered" evidence="3">
    <location>
        <begin position="480"/>
        <end position="501"/>
    </location>
</feature>
<keyword evidence="2" id="KW-0378">Hydrolase</keyword>
<evidence type="ECO:0000256" key="2">
    <source>
        <dbReference type="ARBA" id="ARBA00022801"/>
    </source>
</evidence>